<dbReference type="PANTHER" id="PTHR48051">
    <property type="match status" value="1"/>
</dbReference>
<dbReference type="Pfam" id="PF23598">
    <property type="entry name" value="LRR_14"/>
    <property type="match status" value="2"/>
</dbReference>
<evidence type="ECO:0000259" key="3">
    <source>
        <dbReference type="Pfam" id="PF23598"/>
    </source>
</evidence>
<dbReference type="EMBL" id="KK852498">
    <property type="protein sequence ID" value="KDR22577.1"/>
    <property type="molecule type" value="Genomic_DNA"/>
</dbReference>
<keyword evidence="1" id="KW-0433">Leucine-rich repeat</keyword>
<dbReference type="SMART" id="SM00369">
    <property type="entry name" value="LRR_TYP"/>
    <property type="match status" value="13"/>
</dbReference>
<sequence length="688" mass="77950">MYSCSKMPLFDFALSSIMDEVDVLSSNPKYAESAHLEPRNGISALPCSVNSTLKFESQNLEQVHESVFNNEELKNIRELILTHTDIQNLPSSFTANLGNLIRLNLEENRLDQLPLNMRNLLKLQHLNISHNCFKVLSEEIGYLVTLQTLRLESNSLVELPDSVCSLVNLRQLCIANNNLRILPSEISKLVKLEKLDVSGNILEDLPESMSQLTNLCHFSAASNKLSYLSESFTHLNKLTTLNLSYNSMYEVPYCLFTGLPNVSVLYLSHNYIDSFSEVPNCSNKLRRLRLDHNCLYTIPRWIFRDTCKHLLEFNISHNKYMIGVSNEVFISESSLKSLDLSDCSLTTTCVKFLHGLKSLEYLNMGNSKCVNNELNGNSGNIFWDIPISELRNSCNLQGLILCGVGLGALPEDIIQLSQLQHLDLCSNDLNWLPDSFCSLIRLKSCLLSNNALELLPMQLGNLEALKELRLDGNKLYSLPESMTRLEQLEILDLYGNTLEEVPGILNNMPSLKGLDLEYNCFDVLKSLKGDNFLDKYIYMKCNIRSRLTSIYPPRMDCERPPLDCDMCLSGDDKSSNTFDEEVEIENIPDENDSHSYVCKEEEEEEEENWDATDEVNDNFDPTFLPLSPRKKVQHHRALLVMDSLISSSDNFCPADIHVPPVKTFPRPKCASNLSFQAVEGQFDDVSSG</sequence>
<keyword evidence="2" id="KW-0677">Repeat</keyword>
<dbReference type="STRING" id="136037.A0A067RFP1"/>
<evidence type="ECO:0000256" key="2">
    <source>
        <dbReference type="ARBA" id="ARBA00022737"/>
    </source>
</evidence>
<feature type="domain" description="Disease resistance R13L4/SHOC-2-like LRR" evidence="3">
    <location>
        <begin position="163"/>
        <end position="244"/>
    </location>
</feature>
<dbReference type="AlphaFoldDB" id="A0A067RFP1"/>
<reference evidence="4 5" key="1">
    <citation type="journal article" date="2014" name="Nat. Commun.">
        <title>Molecular traces of alternative social organization in a termite genome.</title>
        <authorList>
            <person name="Terrapon N."/>
            <person name="Li C."/>
            <person name="Robertson H.M."/>
            <person name="Ji L."/>
            <person name="Meng X."/>
            <person name="Booth W."/>
            <person name="Chen Z."/>
            <person name="Childers C.P."/>
            <person name="Glastad K.M."/>
            <person name="Gokhale K."/>
            <person name="Gowin J."/>
            <person name="Gronenberg W."/>
            <person name="Hermansen R.A."/>
            <person name="Hu H."/>
            <person name="Hunt B.G."/>
            <person name="Huylmans A.K."/>
            <person name="Khalil S.M."/>
            <person name="Mitchell R.D."/>
            <person name="Munoz-Torres M.C."/>
            <person name="Mustard J.A."/>
            <person name="Pan H."/>
            <person name="Reese J.T."/>
            <person name="Scharf M.E."/>
            <person name="Sun F."/>
            <person name="Vogel H."/>
            <person name="Xiao J."/>
            <person name="Yang W."/>
            <person name="Yang Z."/>
            <person name="Yang Z."/>
            <person name="Zhou J."/>
            <person name="Zhu J."/>
            <person name="Brent C.S."/>
            <person name="Elsik C.G."/>
            <person name="Goodisman M.A."/>
            <person name="Liberles D.A."/>
            <person name="Roe R.M."/>
            <person name="Vargo E.L."/>
            <person name="Vilcinskas A."/>
            <person name="Wang J."/>
            <person name="Bornberg-Bauer E."/>
            <person name="Korb J."/>
            <person name="Zhang G."/>
            <person name="Liebig J."/>
        </authorList>
    </citation>
    <scope>NUCLEOTIDE SEQUENCE [LARGE SCALE GENOMIC DNA]</scope>
    <source>
        <tissue evidence="4">Whole organism</tissue>
    </source>
</reference>
<gene>
    <name evidence="4" type="ORF">L798_12705</name>
</gene>
<dbReference type="InterPro" id="IPR055414">
    <property type="entry name" value="LRR_R13L4/SHOC2-like"/>
</dbReference>
<dbReference type="InterPro" id="IPR001611">
    <property type="entry name" value="Leu-rich_rpt"/>
</dbReference>
<accession>A0A067RFP1</accession>
<keyword evidence="5" id="KW-1185">Reference proteome</keyword>
<dbReference type="InterPro" id="IPR032675">
    <property type="entry name" value="LRR_dom_sf"/>
</dbReference>
<dbReference type="InParanoid" id="A0A067RFP1"/>
<organism evidence="4 5">
    <name type="scientific">Zootermopsis nevadensis</name>
    <name type="common">Dampwood termite</name>
    <dbReference type="NCBI Taxonomy" id="136037"/>
    <lineage>
        <taxon>Eukaryota</taxon>
        <taxon>Metazoa</taxon>
        <taxon>Ecdysozoa</taxon>
        <taxon>Arthropoda</taxon>
        <taxon>Hexapoda</taxon>
        <taxon>Insecta</taxon>
        <taxon>Pterygota</taxon>
        <taxon>Neoptera</taxon>
        <taxon>Polyneoptera</taxon>
        <taxon>Dictyoptera</taxon>
        <taxon>Blattodea</taxon>
        <taxon>Blattoidea</taxon>
        <taxon>Termitoidae</taxon>
        <taxon>Termopsidae</taxon>
        <taxon>Zootermopsis</taxon>
    </lineage>
</organism>
<dbReference type="PROSITE" id="PS51450">
    <property type="entry name" value="LRR"/>
    <property type="match status" value="3"/>
</dbReference>
<evidence type="ECO:0000256" key="1">
    <source>
        <dbReference type="ARBA" id="ARBA00022614"/>
    </source>
</evidence>
<dbReference type="InterPro" id="IPR003591">
    <property type="entry name" value="Leu-rich_rpt_typical-subtyp"/>
</dbReference>
<dbReference type="GO" id="GO:0005737">
    <property type="term" value="C:cytoplasm"/>
    <property type="evidence" value="ECO:0007669"/>
    <property type="project" value="TreeGrafter"/>
</dbReference>
<dbReference type="Pfam" id="PF13855">
    <property type="entry name" value="LRR_8"/>
    <property type="match status" value="1"/>
</dbReference>
<dbReference type="eggNOG" id="KOG0472">
    <property type="taxonomic scope" value="Eukaryota"/>
</dbReference>
<dbReference type="PANTHER" id="PTHR48051:SF46">
    <property type="entry name" value="LEUCINE RICH REPEAT-CONTAINING DOMAIN PROTEIN"/>
    <property type="match status" value="1"/>
</dbReference>
<dbReference type="InterPro" id="IPR050216">
    <property type="entry name" value="LRR_domain-containing"/>
</dbReference>
<dbReference type="Proteomes" id="UP000027135">
    <property type="component" value="Unassembled WGS sequence"/>
</dbReference>
<dbReference type="Gene3D" id="3.80.10.10">
    <property type="entry name" value="Ribonuclease Inhibitor"/>
    <property type="match status" value="4"/>
</dbReference>
<dbReference type="SMART" id="SM00364">
    <property type="entry name" value="LRR_BAC"/>
    <property type="match status" value="10"/>
</dbReference>
<dbReference type="SUPFAM" id="SSF52058">
    <property type="entry name" value="L domain-like"/>
    <property type="match status" value="2"/>
</dbReference>
<protein>
    <submittedName>
        <fullName evidence="4">Leucine-rich repeat-containing protein 40</fullName>
    </submittedName>
</protein>
<evidence type="ECO:0000313" key="5">
    <source>
        <dbReference type="Proteomes" id="UP000027135"/>
    </source>
</evidence>
<dbReference type="SMART" id="SM00365">
    <property type="entry name" value="LRR_SD22"/>
    <property type="match status" value="5"/>
</dbReference>
<proteinExistence type="predicted"/>
<feature type="domain" description="Disease resistance R13L4/SHOC-2-like LRR" evidence="3">
    <location>
        <begin position="387"/>
        <end position="470"/>
    </location>
</feature>
<evidence type="ECO:0000313" key="4">
    <source>
        <dbReference type="EMBL" id="KDR22577.1"/>
    </source>
</evidence>
<name>A0A067RFP1_ZOONE</name>